<keyword evidence="1" id="KW-0812">Transmembrane</keyword>
<feature type="transmembrane region" description="Helical" evidence="1">
    <location>
        <begin position="54"/>
        <end position="76"/>
    </location>
</feature>
<proteinExistence type="predicted"/>
<keyword evidence="1" id="KW-1133">Transmembrane helix</keyword>
<name>A0A4Y2IP84_ARAVE</name>
<evidence type="ECO:0000313" key="2">
    <source>
        <dbReference type="EMBL" id="GBM79643.1"/>
    </source>
</evidence>
<dbReference type="Proteomes" id="UP000499080">
    <property type="component" value="Unassembled WGS sequence"/>
</dbReference>
<accession>A0A4Y2IP84</accession>
<evidence type="ECO:0000256" key="1">
    <source>
        <dbReference type="SAM" id="Phobius"/>
    </source>
</evidence>
<protein>
    <submittedName>
        <fullName evidence="2">Uncharacterized protein</fullName>
    </submittedName>
</protein>
<evidence type="ECO:0000313" key="3">
    <source>
        <dbReference type="Proteomes" id="UP000499080"/>
    </source>
</evidence>
<organism evidence="2 3">
    <name type="scientific">Araneus ventricosus</name>
    <name type="common">Orbweaver spider</name>
    <name type="synonym">Epeira ventricosa</name>
    <dbReference type="NCBI Taxonomy" id="182803"/>
    <lineage>
        <taxon>Eukaryota</taxon>
        <taxon>Metazoa</taxon>
        <taxon>Ecdysozoa</taxon>
        <taxon>Arthropoda</taxon>
        <taxon>Chelicerata</taxon>
        <taxon>Arachnida</taxon>
        <taxon>Araneae</taxon>
        <taxon>Araneomorphae</taxon>
        <taxon>Entelegynae</taxon>
        <taxon>Araneoidea</taxon>
        <taxon>Araneidae</taxon>
        <taxon>Araneus</taxon>
    </lineage>
</organism>
<keyword evidence="1" id="KW-0472">Membrane</keyword>
<dbReference type="EMBL" id="BGPR01002832">
    <property type="protein sequence ID" value="GBM79643.1"/>
    <property type="molecule type" value="Genomic_DNA"/>
</dbReference>
<sequence length="83" mass="8986">MSCCRISKKELASPGSIAMMGVIPPSSDRMYLLREGSGRGQLIAYYDFGFSTQAVVVAIVVLYPGCFGVTVLRLMLPPDVLQL</sequence>
<comment type="caution">
    <text evidence="2">The sequence shown here is derived from an EMBL/GenBank/DDBJ whole genome shotgun (WGS) entry which is preliminary data.</text>
</comment>
<reference evidence="2 3" key="1">
    <citation type="journal article" date="2019" name="Sci. Rep.">
        <title>Orb-weaving spider Araneus ventricosus genome elucidates the spidroin gene catalogue.</title>
        <authorList>
            <person name="Kono N."/>
            <person name="Nakamura H."/>
            <person name="Ohtoshi R."/>
            <person name="Moran D.A.P."/>
            <person name="Shinohara A."/>
            <person name="Yoshida Y."/>
            <person name="Fujiwara M."/>
            <person name="Mori M."/>
            <person name="Tomita M."/>
            <person name="Arakawa K."/>
        </authorList>
    </citation>
    <scope>NUCLEOTIDE SEQUENCE [LARGE SCALE GENOMIC DNA]</scope>
</reference>
<keyword evidence="3" id="KW-1185">Reference proteome</keyword>
<gene>
    <name evidence="2" type="ORF">AVEN_184204_1</name>
</gene>
<dbReference type="AlphaFoldDB" id="A0A4Y2IP84"/>